<organism evidence="3 4">
    <name type="scientific">Sphaerobolus stellatus (strain SS14)</name>
    <dbReference type="NCBI Taxonomy" id="990650"/>
    <lineage>
        <taxon>Eukaryota</taxon>
        <taxon>Fungi</taxon>
        <taxon>Dikarya</taxon>
        <taxon>Basidiomycota</taxon>
        <taxon>Agaricomycotina</taxon>
        <taxon>Agaricomycetes</taxon>
        <taxon>Phallomycetidae</taxon>
        <taxon>Geastrales</taxon>
        <taxon>Sphaerobolaceae</taxon>
        <taxon>Sphaerobolus</taxon>
    </lineage>
</organism>
<proteinExistence type="predicted"/>
<dbReference type="SUPFAM" id="SSF48113">
    <property type="entry name" value="Heme-dependent peroxidases"/>
    <property type="match status" value="1"/>
</dbReference>
<keyword evidence="1" id="KW-0106">Calcium</keyword>
<dbReference type="Pfam" id="PF11895">
    <property type="entry name" value="Peroxidase_ext"/>
    <property type="match status" value="1"/>
</dbReference>
<sequence>MRWRPYTICSVVGISNCPGAPRLQFLASRPNATAPAPDGFTADEVVALLAKHYIARADHVDPTLNAAPFDSAPFDFNTQIFIEVALRGVGFPGTGGEAESLLPLANGEDVGKLRLPSNQTFARCIHENSVHLARLRELAREDDKYFPGSHGYAGSCPPGYIFIIDCSEVVSMPAPSSGKPATSLIPKPDIEQACADTPFPNFASDSALAETLIPHCPDRAKDDCDER</sequence>
<evidence type="ECO:0000313" key="4">
    <source>
        <dbReference type="Proteomes" id="UP000054279"/>
    </source>
</evidence>
<evidence type="ECO:0000259" key="2">
    <source>
        <dbReference type="Pfam" id="PF11895"/>
    </source>
</evidence>
<dbReference type="GO" id="GO:0020037">
    <property type="term" value="F:heme binding"/>
    <property type="evidence" value="ECO:0007669"/>
    <property type="project" value="InterPro"/>
</dbReference>
<dbReference type="InterPro" id="IPR010255">
    <property type="entry name" value="Haem_peroxidase_sf"/>
</dbReference>
<dbReference type="InterPro" id="IPR024589">
    <property type="entry name" value="Ligninase_C"/>
</dbReference>
<keyword evidence="3" id="KW-0575">Peroxidase</keyword>
<dbReference type="AlphaFoldDB" id="A0A0C9V2Z1"/>
<keyword evidence="1" id="KW-0349">Heme</keyword>
<reference evidence="3 4" key="1">
    <citation type="submission" date="2014-06" db="EMBL/GenBank/DDBJ databases">
        <title>Evolutionary Origins and Diversification of the Mycorrhizal Mutualists.</title>
        <authorList>
            <consortium name="DOE Joint Genome Institute"/>
            <consortium name="Mycorrhizal Genomics Consortium"/>
            <person name="Kohler A."/>
            <person name="Kuo A."/>
            <person name="Nagy L.G."/>
            <person name="Floudas D."/>
            <person name="Copeland A."/>
            <person name="Barry K.W."/>
            <person name="Cichocki N."/>
            <person name="Veneault-Fourrey C."/>
            <person name="LaButti K."/>
            <person name="Lindquist E.A."/>
            <person name="Lipzen A."/>
            <person name="Lundell T."/>
            <person name="Morin E."/>
            <person name="Murat C."/>
            <person name="Riley R."/>
            <person name="Ohm R."/>
            <person name="Sun H."/>
            <person name="Tunlid A."/>
            <person name="Henrissat B."/>
            <person name="Grigoriev I.V."/>
            <person name="Hibbett D.S."/>
            <person name="Martin F."/>
        </authorList>
    </citation>
    <scope>NUCLEOTIDE SEQUENCE [LARGE SCALE GENOMIC DNA]</scope>
    <source>
        <strain evidence="3 4">SS14</strain>
    </source>
</reference>
<evidence type="ECO:0000256" key="1">
    <source>
        <dbReference type="PIRSR" id="PIRSR601621-2"/>
    </source>
</evidence>
<feature type="domain" description="Fungal ligninase C-terminal" evidence="2">
    <location>
        <begin position="163"/>
        <end position="217"/>
    </location>
</feature>
<protein>
    <submittedName>
        <fullName evidence="3">Class II peroxidase</fullName>
    </submittedName>
</protein>
<dbReference type="InterPro" id="IPR001621">
    <property type="entry name" value="Ligninase"/>
</dbReference>
<dbReference type="Proteomes" id="UP000054279">
    <property type="component" value="Unassembled WGS sequence"/>
</dbReference>
<feature type="binding site" evidence="1">
    <location>
        <position position="70"/>
    </location>
    <ligand>
        <name>Ca(2+)</name>
        <dbReference type="ChEBI" id="CHEBI:29108"/>
        <label>2</label>
    </ligand>
</feature>
<dbReference type="GO" id="GO:0006979">
    <property type="term" value="P:response to oxidative stress"/>
    <property type="evidence" value="ECO:0007669"/>
    <property type="project" value="InterPro"/>
</dbReference>
<dbReference type="PRINTS" id="PR00462">
    <property type="entry name" value="LIGNINASE"/>
</dbReference>
<keyword evidence="4" id="KW-1185">Reference proteome</keyword>
<dbReference type="Gene3D" id="1.10.420.10">
    <property type="entry name" value="Peroxidase, domain 2"/>
    <property type="match status" value="2"/>
</dbReference>
<keyword evidence="1" id="KW-0408">Iron</keyword>
<keyword evidence="1" id="KW-0479">Metal-binding</keyword>
<dbReference type="HOGENOM" id="CLU_1220366_0_0_1"/>
<comment type="cofactor">
    <cofactor evidence="1">
        <name>Ca(2+)</name>
        <dbReference type="ChEBI" id="CHEBI:29108"/>
    </cofactor>
    <text evidence="1">Binds 2 calcium ions per subunit.</text>
</comment>
<feature type="binding site" description="axial binding residue" evidence="1">
    <location>
        <position position="52"/>
    </location>
    <ligand>
        <name>heme b</name>
        <dbReference type="ChEBI" id="CHEBI:60344"/>
    </ligand>
    <ligandPart>
        <name>Fe</name>
        <dbReference type="ChEBI" id="CHEBI:18248"/>
    </ligandPart>
</feature>
<dbReference type="EMBL" id="KN837235">
    <property type="protein sequence ID" value="KIJ31861.1"/>
    <property type="molecule type" value="Genomic_DNA"/>
</dbReference>
<comment type="cofactor">
    <cofactor evidence="1">
        <name>heme b</name>
        <dbReference type="ChEBI" id="CHEBI:60344"/>
    </cofactor>
    <text evidence="1">Binds 1 heme b (iron(II)-protoporphyrin IX) group per subunit.</text>
</comment>
<gene>
    <name evidence="3" type="ORF">M422DRAFT_266344</name>
</gene>
<evidence type="ECO:0000313" key="3">
    <source>
        <dbReference type="EMBL" id="KIJ31861.1"/>
    </source>
</evidence>
<name>A0A0C9V2Z1_SPHS4</name>
<accession>A0A0C9V2Z1</accession>
<keyword evidence="3" id="KW-0560">Oxidoreductase</keyword>
<dbReference type="GO" id="GO:0004601">
    <property type="term" value="F:peroxidase activity"/>
    <property type="evidence" value="ECO:0007669"/>
    <property type="project" value="UniProtKB-KW"/>
</dbReference>
<dbReference type="GO" id="GO:0046872">
    <property type="term" value="F:metal ion binding"/>
    <property type="evidence" value="ECO:0007669"/>
    <property type="project" value="UniProtKB-KW"/>
</dbReference>
<dbReference type="OrthoDB" id="2113341at2759"/>